<dbReference type="OrthoDB" id="1046782at2759"/>
<dbReference type="Gene3D" id="3.20.20.190">
    <property type="entry name" value="Phosphatidylinositol (PI) phosphodiesterase"/>
    <property type="match status" value="1"/>
</dbReference>
<dbReference type="GO" id="GO:0006629">
    <property type="term" value="P:lipid metabolic process"/>
    <property type="evidence" value="ECO:0007669"/>
    <property type="project" value="InterPro"/>
</dbReference>
<accession>A0A1Z5KJA2</accession>
<dbReference type="AlphaFoldDB" id="A0A1Z5KJA2"/>
<dbReference type="GO" id="GO:0008081">
    <property type="term" value="F:phosphoric diester hydrolase activity"/>
    <property type="evidence" value="ECO:0007669"/>
    <property type="project" value="InterPro"/>
</dbReference>
<keyword evidence="2" id="KW-1185">Reference proteome</keyword>
<comment type="caution">
    <text evidence="1">The sequence shown here is derived from an EMBL/GenBank/DDBJ whole genome shotgun (WGS) entry which is preliminary data.</text>
</comment>
<dbReference type="InParanoid" id="A0A1Z5KJA2"/>
<name>A0A1Z5KJA2_FISSO</name>
<sequence length="401" mass="43997">MEDTTYGTLFVPNLSSIPTLGDVRGRIIVVSNELGPRPNYGYQFFGGSFTSIQDAFEIDSDEKVAEKVDLIVTQMEKAPLQPERLTFNHLSGTGLPDLRFTPEDVAVTTNNAAYDLVGFGDFKRVVGILIADFPGEGLIGRILFSNFGKELEEKLRAQNQFQLYSTTNCEEGKQVGYLDYPYPGGSVTTRLSDEPDVDDNSARSILLSGPVEAGTRILVGGLSDLLGKSDSTIITVVEDVLEGGSICIENLRKSTIESQFVQTYQEFAERKTNLPSSVRVERPTDETKEFAVTLTRELHWTGRFCAGKSSESARGGLVTGILRSHIKGCQSLAQSKTKICAGESSSLDELRFAPTQVEPVSKGILCWTNKMLRTEVLANDDSVLQNNELVLTRRQRTNIGA</sequence>
<dbReference type="SUPFAM" id="SSF51695">
    <property type="entry name" value="PLC-like phosphodiesterases"/>
    <property type="match status" value="1"/>
</dbReference>
<dbReference type="Proteomes" id="UP000198406">
    <property type="component" value="Unassembled WGS sequence"/>
</dbReference>
<gene>
    <name evidence="1" type="ORF">FisN_UnNu098</name>
</gene>
<dbReference type="InterPro" id="IPR017946">
    <property type="entry name" value="PLC-like_Pdiesterase_TIM-brl"/>
</dbReference>
<protein>
    <submittedName>
        <fullName evidence="1">Uncharacterized protein</fullName>
    </submittedName>
</protein>
<reference evidence="1 2" key="1">
    <citation type="journal article" date="2015" name="Plant Cell">
        <title>Oil accumulation by the oleaginous diatom Fistulifera solaris as revealed by the genome and transcriptome.</title>
        <authorList>
            <person name="Tanaka T."/>
            <person name="Maeda Y."/>
            <person name="Veluchamy A."/>
            <person name="Tanaka M."/>
            <person name="Abida H."/>
            <person name="Marechal E."/>
            <person name="Bowler C."/>
            <person name="Muto M."/>
            <person name="Sunaga Y."/>
            <person name="Tanaka M."/>
            <person name="Yoshino T."/>
            <person name="Taniguchi T."/>
            <person name="Fukuda Y."/>
            <person name="Nemoto M."/>
            <person name="Matsumoto M."/>
            <person name="Wong P.S."/>
            <person name="Aburatani S."/>
            <person name="Fujibuchi W."/>
        </authorList>
    </citation>
    <scope>NUCLEOTIDE SEQUENCE [LARGE SCALE GENOMIC DNA]</scope>
    <source>
        <strain evidence="1 2">JPCC DA0580</strain>
    </source>
</reference>
<proteinExistence type="predicted"/>
<organism evidence="1 2">
    <name type="scientific">Fistulifera solaris</name>
    <name type="common">Oleaginous diatom</name>
    <dbReference type="NCBI Taxonomy" id="1519565"/>
    <lineage>
        <taxon>Eukaryota</taxon>
        <taxon>Sar</taxon>
        <taxon>Stramenopiles</taxon>
        <taxon>Ochrophyta</taxon>
        <taxon>Bacillariophyta</taxon>
        <taxon>Bacillariophyceae</taxon>
        <taxon>Bacillariophycidae</taxon>
        <taxon>Naviculales</taxon>
        <taxon>Naviculaceae</taxon>
        <taxon>Fistulifera</taxon>
    </lineage>
</organism>
<evidence type="ECO:0000313" key="2">
    <source>
        <dbReference type="Proteomes" id="UP000198406"/>
    </source>
</evidence>
<dbReference type="EMBL" id="BDSP01000241">
    <property type="protein sequence ID" value="GAX26364.1"/>
    <property type="molecule type" value="Genomic_DNA"/>
</dbReference>
<evidence type="ECO:0000313" key="1">
    <source>
        <dbReference type="EMBL" id="GAX26364.1"/>
    </source>
</evidence>